<feature type="compositionally biased region" description="Basic and acidic residues" evidence="1">
    <location>
        <begin position="73"/>
        <end position="83"/>
    </location>
</feature>
<name>A0A699VD42_TANCI</name>
<evidence type="ECO:0000256" key="1">
    <source>
        <dbReference type="SAM" id="MobiDB-lite"/>
    </source>
</evidence>
<reference evidence="2" key="1">
    <citation type="journal article" date="2019" name="Sci. Rep.">
        <title>Draft genome of Tanacetum cinerariifolium, the natural source of mosquito coil.</title>
        <authorList>
            <person name="Yamashiro T."/>
            <person name="Shiraishi A."/>
            <person name="Satake H."/>
            <person name="Nakayama K."/>
        </authorList>
    </citation>
    <scope>NUCLEOTIDE SEQUENCE</scope>
</reference>
<sequence>SLPKVVENKPEATKDTVNPTNNGNTKDVQLLVVQSESPILISKPVTSPIFGPIISPVSAPKPNPKTLIPYPSRRNDERNHEKANNQIENLY</sequence>
<gene>
    <name evidence="2" type="ORF">Tci_904082</name>
</gene>
<proteinExistence type="predicted"/>
<feature type="compositionally biased region" description="Basic and acidic residues" evidence="1">
    <location>
        <begin position="1"/>
        <end position="14"/>
    </location>
</feature>
<evidence type="ECO:0000313" key="2">
    <source>
        <dbReference type="EMBL" id="GFD32113.1"/>
    </source>
</evidence>
<feature type="non-terminal residue" evidence="2">
    <location>
        <position position="1"/>
    </location>
</feature>
<protein>
    <recommendedName>
        <fullName evidence="3">Reverse transcriptase domain-containing protein</fullName>
    </recommendedName>
</protein>
<evidence type="ECO:0008006" key="3">
    <source>
        <dbReference type="Google" id="ProtNLM"/>
    </source>
</evidence>
<dbReference type="AlphaFoldDB" id="A0A699VD42"/>
<feature type="compositionally biased region" description="Polar residues" evidence="1">
    <location>
        <begin position="15"/>
        <end position="26"/>
    </location>
</feature>
<comment type="caution">
    <text evidence="2">The sequence shown here is derived from an EMBL/GenBank/DDBJ whole genome shotgun (WGS) entry which is preliminary data.</text>
</comment>
<dbReference type="EMBL" id="BKCJ011420631">
    <property type="protein sequence ID" value="GFD32113.1"/>
    <property type="molecule type" value="Genomic_DNA"/>
</dbReference>
<accession>A0A699VD42</accession>
<feature type="region of interest" description="Disordered" evidence="1">
    <location>
        <begin position="1"/>
        <end position="26"/>
    </location>
</feature>
<organism evidence="2">
    <name type="scientific">Tanacetum cinerariifolium</name>
    <name type="common">Dalmatian daisy</name>
    <name type="synonym">Chrysanthemum cinerariifolium</name>
    <dbReference type="NCBI Taxonomy" id="118510"/>
    <lineage>
        <taxon>Eukaryota</taxon>
        <taxon>Viridiplantae</taxon>
        <taxon>Streptophyta</taxon>
        <taxon>Embryophyta</taxon>
        <taxon>Tracheophyta</taxon>
        <taxon>Spermatophyta</taxon>
        <taxon>Magnoliopsida</taxon>
        <taxon>eudicotyledons</taxon>
        <taxon>Gunneridae</taxon>
        <taxon>Pentapetalae</taxon>
        <taxon>asterids</taxon>
        <taxon>campanulids</taxon>
        <taxon>Asterales</taxon>
        <taxon>Asteraceae</taxon>
        <taxon>Asteroideae</taxon>
        <taxon>Anthemideae</taxon>
        <taxon>Anthemidinae</taxon>
        <taxon>Tanacetum</taxon>
    </lineage>
</organism>
<feature type="region of interest" description="Disordered" evidence="1">
    <location>
        <begin position="52"/>
        <end position="91"/>
    </location>
</feature>